<keyword evidence="3" id="KW-0902">Two-component regulatory system</keyword>
<evidence type="ECO:0000256" key="1">
    <source>
        <dbReference type="ARBA" id="ARBA00022679"/>
    </source>
</evidence>
<dbReference type="InterPro" id="IPR036890">
    <property type="entry name" value="HATPase_C_sf"/>
</dbReference>
<proteinExistence type="predicted"/>
<dbReference type="eggNOG" id="COG4585">
    <property type="taxonomic scope" value="Bacteria"/>
</dbReference>
<dbReference type="eggNOG" id="COG1983">
    <property type="taxonomic scope" value="Bacteria"/>
</dbReference>
<sequence length="471" mass="50092">MYDTSSTSSAAVRPAAAGTADDFRPLHPARLPLMRPRRGRWIAGVARGVSMHLGVHVFWVRLAFVALCALYGVGLAAYVALWLLIPAGDPEAEARRIAAAAHAGDAPLAKGNASPGAPAARGSVDGVADYTGMGSAPPAISGENLKQLFDEASKPALFASLGVLLIACAVVVNMAASRAGAFLPAVLAVVGLGVAWMRYNAPRGQITTTAIGVALEFVAYVVFLVQPLFAHHEVTLARSLVSGLLLVFAVIGTLTPWIMALMRGFTNERALKEREEERADMTAHLHDGVLQTLALIQLHANEPQTVFTLARSQERELRSWLYQERKTSDRSVNAGLTQIAAQIEDSHGRPIDVVTVGDARPSAQTDALLDAAAQAMVNAVTHGGEPVSVYCEVSDTLVEVFVRDHGDGFSMEDVPPERLGIRESIIGRIRRRGGSVEIVSRPGWGTEVRMHMPIAAPDGAHAAPDEGKERA</sequence>
<dbReference type="PANTHER" id="PTHR24421:SF61">
    <property type="entry name" value="OXYGEN SENSOR HISTIDINE KINASE NREB"/>
    <property type="match status" value="1"/>
</dbReference>
<dbReference type="InterPro" id="IPR050482">
    <property type="entry name" value="Sensor_HK_TwoCompSys"/>
</dbReference>
<dbReference type="RefSeq" id="WP_024540926.1">
    <property type="nucleotide sequence ID" value="NZ_JGYU01000011.1"/>
</dbReference>
<dbReference type="PANTHER" id="PTHR24421">
    <property type="entry name" value="NITRATE/NITRITE SENSOR PROTEIN NARX-RELATED"/>
    <property type="match status" value="1"/>
</dbReference>
<organism evidence="7 8">
    <name type="scientific">Bifidobacterium choerinum</name>
    <dbReference type="NCBI Taxonomy" id="35760"/>
    <lineage>
        <taxon>Bacteria</taxon>
        <taxon>Bacillati</taxon>
        <taxon>Actinomycetota</taxon>
        <taxon>Actinomycetes</taxon>
        <taxon>Bifidobacteriales</taxon>
        <taxon>Bifidobacteriaceae</taxon>
        <taxon>Bifidobacterium</taxon>
    </lineage>
</organism>
<dbReference type="STRING" id="35760.BCHO_1405"/>
<evidence type="ECO:0000313" key="7">
    <source>
        <dbReference type="EMBL" id="KFI56273.1"/>
    </source>
</evidence>
<evidence type="ECO:0000256" key="2">
    <source>
        <dbReference type="ARBA" id="ARBA00022777"/>
    </source>
</evidence>
<dbReference type="Pfam" id="PF04024">
    <property type="entry name" value="PspC"/>
    <property type="match status" value="1"/>
</dbReference>
<feature type="domain" description="Histidine kinase/HSP90-like ATPase" evidence="5">
    <location>
        <begin position="366"/>
        <end position="454"/>
    </location>
</feature>
<keyword evidence="2 7" id="KW-0418">Kinase</keyword>
<keyword evidence="4" id="KW-1133">Transmembrane helix</keyword>
<dbReference type="GO" id="GO:0016301">
    <property type="term" value="F:kinase activity"/>
    <property type="evidence" value="ECO:0007669"/>
    <property type="project" value="UniProtKB-KW"/>
</dbReference>
<feature type="transmembrane region" description="Helical" evidence="4">
    <location>
        <begin position="156"/>
        <end position="175"/>
    </location>
</feature>
<dbReference type="AlphaFoldDB" id="A0A087ABX3"/>
<feature type="transmembrane region" description="Helical" evidence="4">
    <location>
        <begin position="241"/>
        <end position="262"/>
    </location>
</feature>
<dbReference type="Proteomes" id="UP000028995">
    <property type="component" value="Unassembled WGS sequence"/>
</dbReference>
<feature type="transmembrane region" description="Helical" evidence="4">
    <location>
        <begin position="181"/>
        <end position="199"/>
    </location>
</feature>
<comment type="caution">
    <text evidence="7">The sequence shown here is derived from an EMBL/GenBank/DDBJ whole genome shotgun (WGS) entry which is preliminary data.</text>
</comment>
<gene>
    <name evidence="7" type="ORF">BCHO_1405</name>
</gene>
<keyword evidence="1" id="KW-0808">Transferase</keyword>
<evidence type="ECO:0000259" key="6">
    <source>
        <dbReference type="Pfam" id="PF04024"/>
    </source>
</evidence>
<name>A0A087ABX3_9BIFI</name>
<evidence type="ECO:0000259" key="5">
    <source>
        <dbReference type="Pfam" id="PF02518"/>
    </source>
</evidence>
<dbReference type="GO" id="GO:0000160">
    <property type="term" value="P:phosphorelay signal transduction system"/>
    <property type="evidence" value="ECO:0007669"/>
    <property type="project" value="UniProtKB-KW"/>
</dbReference>
<feature type="domain" description="Phage shock protein PspC N-terminal" evidence="6">
    <location>
        <begin position="32"/>
        <end position="87"/>
    </location>
</feature>
<keyword evidence="4" id="KW-0812">Transmembrane</keyword>
<keyword evidence="8" id="KW-1185">Reference proteome</keyword>
<keyword evidence="4" id="KW-0472">Membrane</keyword>
<dbReference type="Gene3D" id="3.30.565.10">
    <property type="entry name" value="Histidine kinase-like ATPase, C-terminal domain"/>
    <property type="match status" value="1"/>
</dbReference>
<dbReference type="SUPFAM" id="SSF55874">
    <property type="entry name" value="ATPase domain of HSP90 chaperone/DNA topoisomerase II/histidine kinase"/>
    <property type="match status" value="1"/>
</dbReference>
<reference evidence="7 8" key="1">
    <citation type="submission" date="2014-03" db="EMBL/GenBank/DDBJ databases">
        <title>Genomics of Bifidobacteria.</title>
        <authorList>
            <person name="Ventura M."/>
            <person name="Milani C."/>
            <person name="Lugli G.A."/>
        </authorList>
    </citation>
    <scope>NUCLEOTIDE SEQUENCE [LARGE SCALE GENOMIC DNA]</scope>
    <source>
        <strain evidence="7 8">LMG 10510</strain>
    </source>
</reference>
<dbReference type="Pfam" id="PF02518">
    <property type="entry name" value="HATPase_c"/>
    <property type="match status" value="1"/>
</dbReference>
<feature type="transmembrane region" description="Helical" evidence="4">
    <location>
        <begin position="206"/>
        <end position="229"/>
    </location>
</feature>
<evidence type="ECO:0000313" key="8">
    <source>
        <dbReference type="Proteomes" id="UP000028995"/>
    </source>
</evidence>
<feature type="transmembrane region" description="Helical" evidence="4">
    <location>
        <begin position="58"/>
        <end position="85"/>
    </location>
</feature>
<evidence type="ECO:0000256" key="3">
    <source>
        <dbReference type="ARBA" id="ARBA00023012"/>
    </source>
</evidence>
<dbReference type="InterPro" id="IPR003594">
    <property type="entry name" value="HATPase_dom"/>
</dbReference>
<dbReference type="InterPro" id="IPR007168">
    <property type="entry name" value="Phageshock_PspC_N"/>
</dbReference>
<dbReference type="OrthoDB" id="3534856at2"/>
<dbReference type="EMBL" id="JGYU01000011">
    <property type="protein sequence ID" value="KFI56273.1"/>
    <property type="molecule type" value="Genomic_DNA"/>
</dbReference>
<accession>A0A087ABX3</accession>
<protein>
    <submittedName>
        <fullName evidence="7">Histidine kinase sensor of two component system</fullName>
    </submittedName>
</protein>
<evidence type="ECO:0000256" key="4">
    <source>
        <dbReference type="SAM" id="Phobius"/>
    </source>
</evidence>